<accession>A0A5J5L1L6</accession>
<dbReference type="GO" id="GO:0005886">
    <property type="term" value="C:plasma membrane"/>
    <property type="evidence" value="ECO:0007669"/>
    <property type="project" value="UniProtKB-SubCell"/>
</dbReference>
<dbReference type="EMBL" id="SZWF01000003">
    <property type="protein sequence ID" value="KAA9394976.1"/>
    <property type="molecule type" value="Genomic_DNA"/>
</dbReference>
<dbReference type="InterPro" id="IPR003593">
    <property type="entry name" value="AAA+_ATPase"/>
</dbReference>
<keyword evidence="5" id="KW-0046">Antibiotic resistance</keyword>
<dbReference type="InterPro" id="IPR027417">
    <property type="entry name" value="P-loop_NTPase"/>
</dbReference>
<keyword evidence="3" id="KW-0547">Nucleotide-binding</keyword>
<dbReference type="GO" id="GO:0005524">
    <property type="term" value="F:ATP binding"/>
    <property type="evidence" value="ECO:0007669"/>
    <property type="project" value="UniProtKB-KW"/>
</dbReference>
<dbReference type="AlphaFoldDB" id="A0A5J5L1L6"/>
<dbReference type="PROSITE" id="PS00211">
    <property type="entry name" value="ABC_TRANSPORTER_1"/>
    <property type="match status" value="1"/>
</dbReference>
<dbReference type="Gene3D" id="3.40.50.300">
    <property type="entry name" value="P-loop containing nucleotide triphosphate hydrolases"/>
    <property type="match status" value="1"/>
</dbReference>
<dbReference type="OrthoDB" id="9804819at2"/>
<evidence type="ECO:0000256" key="1">
    <source>
        <dbReference type="ARBA" id="ARBA00004202"/>
    </source>
</evidence>
<evidence type="ECO:0000313" key="7">
    <source>
        <dbReference type="EMBL" id="KAA9394976.1"/>
    </source>
</evidence>
<comment type="caution">
    <text evidence="7">The sequence shown here is derived from an EMBL/GenBank/DDBJ whole genome shotgun (WGS) entry which is preliminary data.</text>
</comment>
<dbReference type="PROSITE" id="PS50893">
    <property type="entry name" value="ABC_TRANSPORTER_2"/>
    <property type="match status" value="1"/>
</dbReference>
<dbReference type="InterPro" id="IPR017871">
    <property type="entry name" value="ABC_transporter-like_CS"/>
</dbReference>
<evidence type="ECO:0000256" key="2">
    <source>
        <dbReference type="ARBA" id="ARBA00022448"/>
    </source>
</evidence>
<feature type="domain" description="ABC transporter" evidence="6">
    <location>
        <begin position="16"/>
        <end position="249"/>
    </location>
</feature>
<dbReference type="Proteomes" id="UP000325957">
    <property type="component" value="Unassembled WGS sequence"/>
</dbReference>
<protein>
    <submittedName>
        <fullName evidence="7">ABC transporter ATP-binding protein</fullName>
    </submittedName>
</protein>
<evidence type="ECO:0000256" key="5">
    <source>
        <dbReference type="ARBA" id="ARBA00023251"/>
    </source>
</evidence>
<keyword evidence="2" id="KW-0813">Transport</keyword>
<reference evidence="7 8" key="1">
    <citation type="submission" date="2019-05" db="EMBL/GenBank/DDBJ databases">
        <title>Kocuria coralli sp. nov., a novel actinobacterium isolated from coral reef seawater.</title>
        <authorList>
            <person name="Li J."/>
        </authorList>
    </citation>
    <scope>NUCLEOTIDE SEQUENCE [LARGE SCALE GENOMIC DNA]</scope>
    <source>
        <strain evidence="7 8">SCSIO 13007</strain>
    </source>
</reference>
<comment type="subcellular location">
    <subcellularLocation>
        <location evidence="1">Cell membrane</location>
        <topology evidence="1">Peripheral membrane protein</topology>
    </subcellularLocation>
</comment>
<dbReference type="GO" id="GO:0046677">
    <property type="term" value="P:response to antibiotic"/>
    <property type="evidence" value="ECO:0007669"/>
    <property type="project" value="UniProtKB-KW"/>
</dbReference>
<dbReference type="GO" id="GO:0016887">
    <property type="term" value="F:ATP hydrolysis activity"/>
    <property type="evidence" value="ECO:0007669"/>
    <property type="project" value="InterPro"/>
</dbReference>
<dbReference type="CDD" id="cd03230">
    <property type="entry name" value="ABC_DR_subfamily_A"/>
    <property type="match status" value="1"/>
</dbReference>
<dbReference type="RefSeq" id="WP_158032901.1">
    <property type="nucleotide sequence ID" value="NZ_ML708612.1"/>
</dbReference>
<sequence>MPQDRREPQSSPPPAVEVRDLVVEFKVSSGPGFHTVQAVNGLDFTAFHGQVTALLGPNGAGKTTTMECAQGLLKPTSGAVRLLGENPWNAGPQLRARAGVMLQDGGLPQSARPGEFLRHVSSMYRTAADMPRLMQRLGIDGFARTPLRRLSGGQKQRVALAAALAGRPEIVFLDEPSAGLDPQSRGVVFDLIRQLTEEGVAVVLTTHLLDDAQRLADRVVIVDRGTVRASGTVAELIAGDGEPGMLRIGLTAGQREAWIRRPPSWAAPAAPGEPGAAVEVRLEGEEVTVTGQFGAELLAQASRWLEATGELPVSMSLQPRTLEDVFLAIAGEEIR</sequence>
<dbReference type="PANTHER" id="PTHR42711:SF16">
    <property type="entry name" value="ABC TRANSPORTER ATP-BINDING PROTEIN"/>
    <property type="match status" value="1"/>
</dbReference>
<dbReference type="Pfam" id="PF00005">
    <property type="entry name" value="ABC_tran"/>
    <property type="match status" value="1"/>
</dbReference>
<gene>
    <name evidence="7" type="ORF">FCK90_03435</name>
</gene>
<evidence type="ECO:0000256" key="4">
    <source>
        <dbReference type="ARBA" id="ARBA00022840"/>
    </source>
</evidence>
<evidence type="ECO:0000256" key="3">
    <source>
        <dbReference type="ARBA" id="ARBA00022741"/>
    </source>
</evidence>
<dbReference type="SMART" id="SM00382">
    <property type="entry name" value="AAA"/>
    <property type="match status" value="1"/>
</dbReference>
<dbReference type="InterPro" id="IPR050763">
    <property type="entry name" value="ABC_transporter_ATP-binding"/>
</dbReference>
<proteinExistence type="predicted"/>
<name>A0A5J5L1L6_9MICC</name>
<dbReference type="InterPro" id="IPR003439">
    <property type="entry name" value="ABC_transporter-like_ATP-bd"/>
</dbReference>
<evidence type="ECO:0000313" key="8">
    <source>
        <dbReference type="Proteomes" id="UP000325957"/>
    </source>
</evidence>
<evidence type="ECO:0000259" key="6">
    <source>
        <dbReference type="PROSITE" id="PS50893"/>
    </source>
</evidence>
<keyword evidence="8" id="KW-1185">Reference proteome</keyword>
<organism evidence="7 8">
    <name type="scientific">Kocuria coralli</name>
    <dbReference type="NCBI Taxonomy" id="1461025"/>
    <lineage>
        <taxon>Bacteria</taxon>
        <taxon>Bacillati</taxon>
        <taxon>Actinomycetota</taxon>
        <taxon>Actinomycetes</taxon>
        <taxon>Micrococcales</taxon>
        <taxon>Micrococcaceae</taxon>
        <taxon>Kocuria</taxon>
    </lineage>
</organism>
<dbReference type="SUPFAM" id="SSF52540">
    <property type="entry name" value="P-loop containing nucleoside triphosphate hydrolases"/>
    <property type="match status" value="1"/>
</dbReference>
<dbReference type="PANTHER" id="PTHR42711">
    <property type="entry name" value="ABC TRANSPORTER ATP-BINDING PROTEIN"/>
    <property type="match status" value="1"/>
</dbReference>
<keyword evidence="4 7" id="KW-0067">ATP-binding</keyword>